<name>A0A1A9WAK3_9MUSC</name>
<dbReference type="PANTHER" id="PTHR12521">
    <property type="entry name" value="PROTEIN C6ORF130"/>
    <property type="match status" value="1"/>
</dbReference>
<feature type="domain" description="Macro" evidence="1">
    <location>
        <begin position="1"/>
        <end position="148"/>
    </location>
</feature>
<dbReference type="GO" id="GO:0140291">
    <property type="term" value="P:peptidyl-glutamate ADP-deribosylation"/>
    <property type="evidence" value="ECO:0007669"/>
    <property type="project" value="TreeGrafter"/>
</dbReference>
<reference evidence="3" key="1">
    <citation type="submission" date="2014-03" db="EMBL/GenBank/DDBJ databases">
        <authorList>
            <person name="Aksoy S."/>
            <person name="Warren W."/>
            <person name="Wilson R.K."/>
        </authorList>
    </citation>
    <scope>NUCLEOTIDE SEQUENCE [LARGE SCALE GENOMIC DNA]</scope>
    <source>
        <strain evidence="3">IAEA</strain>
    </source>
</reference>
<dbReference type="EnsemblMetazoa" id="GBRI012298-RA">
    <property type="protein sequence ID" value="GBRI012298-PA"/>
    <property type="gene ID" value="GBRI012298"/>
</dbReference>
<evidence type="ECO:0000313" key="2">
    <source>
        <dbReference type="EnsemblMetazoa" id="GBRI012298-PA"/>
    </source>
</evidence>
<protein>
    <submittedName>
        <fullName evidence="2">Macro domain-containing protein</fullName>
    </submittedName>
</protein>
<keyword evidence="3" id="KW-1185">Reference proteome</keyword>
<dbReference type="Gene3D" id="3.40.220.10">
    <property type="entry name" value="Leucine Aminopeptidase, subunit E, domain 1"/>
    <property type="match status" value="1"/>
</dbReference>
<dbReference type="PANTHER" id="PTHR12521:SF0">
    <property type="entry name" value="ADP-RIBOSE GLYCOHYDROLASE OARD1"/>
    <property type="match status" value="1"/>
</dbReference>
<reference evidence="2" key="2">
    <citation type="submission" date="2020-05" db="UniProtKB">
        <authorList>
            <consortium name="EnsemblMetazoa"/>
        </authorList>
    </citation>
    <scope>IDENTIFICATION</scope>
    <source>
        <strain evidence="2">IAEA</strain>
    </source>
</reference>
<evidence type="ECO:0000259" key="1">
    <source>
        <dbReference type="PROSITE" id="PS51154"/>
    </source>
</evidence>
<dbReference type="VEuPathDB" id="VectorBase:GBRI012298"/>
<sequence length="148" mass="16906">MPEFSIQEVKGDLFSCDESFSIAICIGADLLLSRGIADKLNSKFGNIHKQQEQDAKPGGIFIINLDGRYIYNLIANQGSPCRPSYNLLRNSLYVMRKHMLKYNINKIAIPRFSWGINGLNWPMVQYLLQEIFGKDSITINVYNYIPPK</sequence>
<dbReference type="PROSITE" id="PS51154">
    <property type="entry name" value="MACRO"/>
    <property type="match status" value="1"/>
</dbReference>
<dbReference type="SUPFAM" id="SSF52949">
    <property type="entry name" value="Macro domain-like"/>
    <property type="match status" value="1"/>
</dbReference>
<proteinExistence type="predicted"/>
<dbReference type="AlphaFoldDB" id="A0A1A9WAK3"/>
<dbReference type="InterPro" id="IPR050892">
    <property type="entry name" value="ADP-ribose_metab_enzymes"/>
</dbReference>
<accession>A0A1A9WAK3</accession>
<organism evidence="2 3">
    <name type="scientific">Glossina brevipalpis</name>
    <dbReference type="NCBI Taxonomy" id="37001"/>
    <lineage>
        <taxon>Eukaryota</taxon>
        <taxon>Metazoa</taxon>
        <taxon>Ecdysozoa</taxon>
        <taxon>Arthropoda</taxon>
        <taxon>Hexapoda</taxon>
        <taxon>Insecta</taxon>
        <taxon>Pterygota</taxon>
        <taxon>Neoptera</taxon>
        <taxon>Endopterygota</taxon>
        <taxon>Diptera</taxon>
        <taxon>Brachycera</taxon>
        <taxon>Muscomorpha</taxon>
        <taxon>Hippoboscoidea</taxon>
        <taxon>Glossinidae</taxon>
        <taxon>Glossina</taxon>
    </lineage>
</organism>
<evidence type="ECO:0000313" key="3">
    <source>
        <dbReference type="Proteomes" id="UP000091820"/>
    </source>
</evidence>
<dbReference type="InterPro" id="IPR043472">
    <property type="entry name" value="Macro_dom-like"/>
</dbReference>
<dbReference type="Proteomes" id="UP000091820">
    <property type="component" value="Unassembled WGS sequence"/>
</dbReference>
<dbReference type="InterPro" id="IPR002589">
    <property type="entry name" value="Macro_dom"/>
</dbReference>